<dbReference type="PRINTS" id="PR00412">
    <property type="entry name" value="EPOXHYDRLASE"/>
</dbReference>
<comment type="similarity">
    <text evidence="1">Belongs to the AB hydrolase superfamily. Bacterial non-heme haloperoxidase / perhydrolase family.</text>
</comment>
<evidence type="ECO:0000313" key="4">
    <source>
        <dbReference type="Proteomes" id="UP001528850"/>
    </source>
</evidence>
<protein>
    <submittedName>
        <fullName evidence="3">Alpha/beta hydrolase</fullName>
    </submittedName>
</protein>
<dbReference type="PROSITE" id="PS51318">
    <property type="entry name" value="TAT"/>
    <property type="match status" value="1"/>
</dbReference>
<dbReference type="Proteomes" id="UP001528850">
    <property type="component" value="Unassembled WGS sequence"/>
</dbReference>
<dbReference type="InterPro" id="IPR029058">
    <property type="entry name" value="AB_hydrolase_fold"/>
</dbReference>
<gene>
    <name evidence="3" type="ORF">P3W24_13440</name>
</gene>
<dbReference type="InterPro" id="IPR006311">
    <property type="entry name" value="TAT_signal"/>
</dbReference>
<dbReference type="InterPro" id="IPR000639">
    <property type="entry name" value="Epox_hydrolase-like"/>
</dbReference>
<evidence type="ECO:0000256" key="1">
    <source>
        <dbReference type="ARBA" id="ARBA00038128"/>
    </source>
</evidence>
<dbReference type="Gene3D" id="3.40.50.1820">
    <property type="entry name" value="alpha/beta hydrolase"/>
    <property type="match status" value="1"/>
</dbReference>
<dbReference type="EMBL" id="JARJJS010000003">
    <property type="protein sequence ID" value="MDF4025976.1"/>
    <property type="molecule type" value="Genomic_DNA"/>
</dbReference>
<dbReference type="PRINTS" id="PR00111">
    <property type="entry name" value="ABHYDROLASE"/>
</dbReference>
<dbReference type="PANTHER" id="PTHR43433">
    <property type="entry name" value="HYDROLASE, ALPHA/BETA FOLD FAMILY PROTEIN"/>
    <property type="match status" value="1"/>
</dbReference>
<accession>A0ABT6BCW7</accession>
<dbReference type="GO" id="GO:0016787">
    <property type="term" value="F:hydrolase activity"/>
    <property type="evidence" value="ECO:0007669"/>
    <property type="project" value="UniProtKB-KW"/>
</dbReference>
<dbReference type="PANTHER" id="PTHR43433:SF3">
    <property type="entry name" value="NON-HEME CHLOROPEROXIDASE"/>
    <property type="match status" value="1"/>
</dbReference>
<feature type="domain" description="AB hydrolase-1" evidence="2">
    <location>
        <begin position="80"/>
        <end position="317"/>
    </location>
</feature>
<dbReference type="InterPro" id="IPR000073">
    <property type="entry name" value="AB_hydrolase_1"/>
</dbReference>
<keyword evidence="3" id="KW-0378">Hydrolase</keyword>
<comment type="caution">
    <text evidence="3">The sequence shown here is derived from an EMBL/GenBank/DDBJ whole genome shotgun (WGS) entry which is preliminary data.</text>
</comment>
<organism evidence="3 4">
    <name type="scientific">Luteibacter sahnii</name>
    <dbReference type="NCBI Taxonomy" id="3021977"/>
    <lineage>
        <taxon>Bacteria</taxon>
        <taxon>Pseudomonadati</taxon>
        <taxon>Pseudomonadota</taxon>
        <taxon>Gammaproteobacteria</taxon>
        <taxon>Lysobacterales</taxon>
        <taxon>Rhodanobacteraceae</taxon>
        <taxon>Luteibacter</taxon>
    </lineage>
</organism>
<keyword evidence="4" id="KW-1185">Reference proteome</keyword>
<proteinExistence type="inferred from homology"/>
<dbReference type="SUPFAM" id="SSF53474">
    <property type="entry name" value="alpha/beta-Hydrolases"/>
    <property type="match status" value="1"/>
</dbReference>
<sequence length="334" mass="36012">MSIIDTNDIVSESRRKVMVGAGAVAAVSVAMPLLASEGAAQAAPSKPGHGAGRHPSSGTVLTKDGVEIFYKDWGPKDAQPIVFHHGWPLSSDDWDNQMLFFLHQGYRVVAHDRRGHGRSTQVDVGHDLDHYAADASAVAEYLDLKNAVHVGHSTGGGEVARYVARFGQPQGRVAKAVLIAAIPPLMLKTDANPNGLPMSVFDGFRKALLDNRSQFFLDVASGPFYGYNRAGATPSQGIIQNWWRQGMMGGTLAHYDGIKAFSETDQTDDLKAITVPTLVLAGDDDQVVPYKEAAERQGKLIKNATVKIYPGYPHGLMTTHADVINADILAFIKK</sequence>
<dbReference type="InterPro" id="IPR050471">
    <property type="entry name" value="AB_hydrolase"/>
</dbReference>
<dbReference type="Pfam" id="PF00561">
    <property type="entry name" value="Abhydrolase_1"/>
    <property type="match status" value="1"/>
</dbReference>
<reference evidence="3 4" key="1">
    <citation type="journal article" date="2024" name="Curr. Microbiol.">
        <title>Luteibacter sahnii sp. nov., A Novel Yellow-Colored Xanthomonadin Pigment Producing Probiotic Bacterium from Healthy Rice Seed Microbiome.</title>
        <authorList>
            <person name="Jaiswal G."/>
            <person name="Rana R."/>
            <person name="Nayak P.K."/>
            <person name="Chouhan R."/>
            <person name="Gandhi S.G."/>
            <person name="Patel H.K."/>
            <person name="Patil P.B."/>
        </authorList>
    </citation>
    <scope>NUCLEOTIDE SEQUENCE [LARGE SCALE GENOMIC DNA]</scope>
    <source>
        <strain evidence="3 4">PPL201</strain>
    </source>
</reference>
<evidence type="ECO:0000313" key="3">
    <source>
        <dbReference type="EMBL" id="MDF4025976.1"/>
    </source>
</evidence>
<name>A0ABT6BCW7_9GAMM</name>
<evidence type="ECO:0000259" key="2">
    <source>
        <dbReference type="Pfam" id="PF00561"/>
    </source>
</evidence>